<name>A0A1I7GL33_9FLAO</name>
<dbReference type="AlphaFoldDB" id="A0A1I7GL33"/>
<dbReference type="RefSeq" id="WP_093024722.1">
    <property type="nucleotide sequence ID" value="NZ_FPBK01000005.1"/>
</dbReference>
<dbReference type="OrthoDB" id="1448748at2"/>
<dbReference type="STRING" id="1224947.SAMN05216480_10548"/>
<gene>
    <name evidence="1" type="ORF">SAMN05216480_10548</name>
</gene>
<reference evidence="1 2" key="1">
    <citation type="submission" date="2016-10" db="EMBL/GenBank/DDBJ databases">
        <authorList>
            <person name="de Groot N.N."/>
        </authorList>
    </citation>
    <scope>NUCLEOTIDE SEQUENCE [LARGE SCALE GENOMIC DNA]</scope>
    <source>
        <strain evidence="1 2">CGMCC 1.12333</strain>
    </source>
</reference>
<dbReference type="Proteomes" id="UP000199138">
    <property type="component" value="Unassembled WGS sequence"/>
</dbReference>
<protein>
    <submittedName>
        <fullName evidence="1">Uncharacterized protein</fullName>
    </submittedName>
</protein>
<sequence>MILISDIENYIQNSIDRLLDDEGAKMFNYFQTVLDDSELTKFMKDEFSGEKNTGLFLVIPRYDGSGSEDAFLFQTRLMIFFVDKTDFSEHDHASYIQIFKDVQVKVNAFIDLMIEQKSDGKYCEVLSFLEERSLSVNPVWKKSGCNGFVMEFVL</sequence>
<proteinExistence type="predicted"/>
<keyword evidence="2" id="KW-1185">Reference proteome</keyword>
<evidence type="ECO:0000313" key="2">
    <source>
        <dbReference type="Proteomes" id="UP000199138"/>
    </source>
</evidence>
<accession>A0A1I7GL33</accession>
<evidence type="ECO:0000313" key="1">
    <source>
        <dbReference type="EMBL" id="SFU49153.1"/>
    </source>
</evidence>
<dbReference type="EMBL" id="FPBK01000005">
    <property type="protein sequence ID" value="SFU49153.1"/>
    <property type="molecule type" value="Genomic_DNA"/>
</dbReference>
<organism evidence="1 2">
    <name type="scientific">Pustulibacterium marinum</name>
    <dbReference type="NCBI Taxonomy" id="1224947"/>
    <lineage>
        <taxon>Bacteria</taxon>
        <taxon>Pseudomonadati</taxon>
        <taxon>Bacteroidota</taxon>
        <taxon>Flavobacteriia</taxon>
        <taxon>Flavobacteriales</taxon>
        <taxon>Flavobacteriaceae</taxon>
        <taxon>Pustulibacterium</taxon>
    </lineage>
</organism>